<dbReference type="InterPro" id="IPR027503">
    <property type="entry name" value="Lonm_euk"/>
</dbReference>
<dbReference type="CDD" id="cd19500">
    <property type="entry name" value="RecA-like_Lon"/>
    <property type="match status" value="1"/>
</dbReference>
<dbReference type="InterPro" id="IPR014721">
    <property type="entry name" value="Ribsml_uS5_D2-typ_fold_subgr"/>
</dbReference>
<dbReference type="Pfam" id="PF02190">
    <property type="entry name" value="LON_substr_bdg"/>
    <property type="match status" value="1"/>
</dbReference>
<dbReference type="PANTHER" id="PTHR43718">
    <property type="entry name" value="LON PROTEASE"/>
    <property type="match status" value="1"/>
</dbReference>
<evidence type="ECO:0000256" key="4">
    <source>
        <dbReference type="ARBA" id="ARBA00022801"/>
    </source>
</evidence>
<dbReference type="EC" id="3.4.21.53" evidence="11"/>
<dbReference type="EMBL" id="KV417269">
    <property type="protein sequence ID" value="KZP00545.1"/>
    <property type="molecule type" value="Genomic_DNA"/>
</dbReference>
<dbReference type="FunFam" id="1.10.8.60:FF:000113">
    <property type="entry name" value="Lon protease homolog, mitochondrial"/>
    <property type="match status" value="1"/>
</dbReference>
<dbReference type="Gene3D" id="1.20.58.1480">
    <property type="match status" value="1"/>
</dbReference>
<comment type="similarity">
    <text evidence="11 12">Belongs to the peptidase S16 family.</text>
</comment>
<dbReference type="GO" id="GO:0016887">
    <property type="term" value="F:ATP hydrolysis activity"/>
    <property type="evidence" value="ECO:0007669"/>
    <property type="project" value="UniProtKB-UniRule"/>
</dbReference>
<dbReference type="InterPro" id="IPR004815">
    <property type="entry name" value="Lon_bac/euk-typ"/>
</dbReference>
<dbReference type="GO" id="GO:0007005">
    <property type="term" value="P:mitochondrion organization"/>
    <property type="evidence" value="ECO:0007669"/>
    <property type="project" value="TreeGrafter"/>
</dbReference>
<keyword evidence="9 11" id="KW-0496">Mitochondrion</keyword>
<dbReference type="SUPFAM" id="SSF54211">
    <property type="entry name" value="Ribosomal protein S5 domain 2-like"/>
    <property type="match status" value="1"/>
</dbReference>
<comment type="catalytic activity">
    <reaction evidence="10 11">
        <text>Hydrolysis of proteins in presence of ATP.</text>
        <dbReference type="EC" id="3.4.21.53"/>
    </reaction>
</comment>
<dbReference type="FunFam" id="1.20.5.5270:FF:000001">
    <property type="entry name" value="Lon protease homolog, mitochondrial"/>
    <property type="match status" value="1"/>
</dbReference>
<keyword evidence="3 11" id="KW-0547">Nucleotide-binding</keyword>
<dbReference type="AlphaFoldDB" id="A0A167R4B5"/>
<name>A0A167R4B5_CALVF</name>
<comment type="function">
    <text evidence="11">ATP-dependent serine protease that mediates the selective degradation of misfolded, unassembled or oxidatively damaged polypeptides as well as certain short-lived regulatory proteins in the mitochondrial matrix. May also have a chaperone function in the assembly of inner membrane protein complexes. Participates in the regulation of mitochondrial gene expression and in the maintenance of the integrity of the mitochondrial genome. Binds to mitochondrial DNA in a site-specific manner.</text>
</comment>
<keyword evidence="8 11" id="KW-0238">DNA-binding</keyword>
<keyword evidence="4 11" id="KW-0378">Hydrolase</keyword>
<dbReference type="InterPro" id="IPR003111">
    <property type="entry name" value="Lon_prtase_N"/>
</dbReference>
<dbReference type="Proteomes" id="UP000076738">
    <property type="component" value="Unassembled WGS sequence"/>
</dbReference>
<feature type="region of interest" description="Disordered" evidence="13">
    <location>
        <begin position="783"/>
        <end position="824"/>
    </location>
</feature>
<dbReference type="SMART" id="SM00382">
    <property type="entry name" value="AAA"/>
    <property type="match status" value="1"/>
</dbReference>
<dbReference type="GO" id="GO:0003697">
    <property type="term" value="F:single-stranded DNA binding"/>
    <property type="evidence" value="ECO:0007669"/>
    <property type="project" value="TreeGrafter"/>
</dbReference>
<dbReference type="InterPro" id="IPR054594">
    <property type="entry name" value="Lon_lid"/>
</dbReference>
<dbReference type="SUPFAM" id="SSF52540">
    <property type="entry name" value="P-loop containing nucleoside triphosphate hydrolases"/>
    <property type="match status" value="1"/>
</dbReference>
<feature type="region of interest" description="Disordered" evidence="13">
    <location>
        <begin position="1058"/>
        <end position="1080"/>
    </location>
</feature>
<dbReference type="InterPro" id="IPR003959">
    <property type="entry name" value="ATPase_AAA_core"/>
</dbReference>
<feature type="compositionally biased region" description="Low complexity" evidence="13">
    <location>
        <begin position="85"/>
        <end position="106"/>
    </location>
</feature>
<dbReference type="InterPro" id="IPR046336">
    <property type="entry name" value="Lon_prtase_N_sf"/>
</dbReference>
<dbReference type="FunFam" id="3.40.50.300:FF:000021">
    <property type="entry name" value="Lon protease homolog"/>
    <property type="match status" value="1"/>
</dbReference>
<evidence type="ECO:0000256" key="8">
    <source>
        <dbReference type="ARBA" id="ARBA00023125"/>
    </source>
</evidence>
<feature type="domain" description="Lon proteolytic" evidence="14">
    <location>
        <begin position="860"/>
        <end position="1047"/>
    </location>
</feature>
<evidence type="ECO:0000313" key="16">
    <source>
        <dbReference type="EMBL" id="KZP00545.1"/>
    </source>
</evidence>
<keyword evidence="7" id="KW-0809">Transit peptide</keyword>
<dbReference type="FunFam" id="3.30.230.10:FF:000019">
    <property type="entry name" value="Lon protease homolog 2, peroxisomal"/>
    <property type="match status" value="1"/>
</dbReference>
<comment type="subunit">
    <text evidence="11">Homohexamer or homoheptamer. Organized in a ring with a central cavity.</text>
</comment>
<evidence type="ECO:0000256" key="5">
    <source>
        <dbReference type="ARBA" id="ARBA00022825"/>
    </source>
</evidence>
<evidence type="ECO:0000256" key="11">
    <source>
        <dbReference type="HAMAP-Rule" id="MF_03120"/>
    </source>
</evidence>
<dbReference type="Pfam" id="PF22667">
    <property type="entry name" value="Lon_lid"/>
    <property type="match status" value="1"/>
</dbReference>
<dbReference type="GO" id="GO:0051131">
    <property type="term" value="P:chaperone-mediated protein complex assembly"/>
    <property type="evidence" value="ECO:0007669"/>
    <property type="project" value="UniProtKB-UniRule"/>
</dbReference>
<keyword evidence="2 11" id="KW-0645">Protease</keyword>
<dbReference type="FunFam" id="2.30.130.40:FF:000010">
    <property type="entry name" value="Lon protease homolog, mitochondrial"/>
    <property type="match status" value="1"/>
</dbReference>
<dbReference type="GO" id="GO:0004252">
    <property type="term" value="F:serine-type endopeptidase activity"/>
    <property type="evidence" value="ECO:0007669"/>
    <property type="project" value="UniProtKB-UniRule"/>
</dbReference>
<dbReference type="Gene3D" id="1.20.5.5270">
    <property type="match status" value="1"/>
</dbReference>
<feature type="binding site" evidence="11">
    <location>
        <begin position="567"/>
        <end position="574"/>
    </location>
    <ligand>
        <name>ATP</name>
        <dbReference type="ChEBI" id="CHEBI:30616"/>
    </ligand>
</feature>
<dbReference type="GO" id="GO:0005524">
    <property type="term" value="F:ATP binding"/>
    <property type="evidence" value="ECO:0007669"/>
    <property type="project" value="UniProtKB-UniRule"/>
</dbReference>
<keyword evidence="6 11" id="KW-0067">ATP-binding</keyword>
<evidence type="ECO:0000256" key="2">
    <source>
        <dbReference type="ARBA" id="ARBA00022670"/>
    </source>
</evidence>
<dbReference type="Gene3D" id="3.30.230.10">
    <property type="match status" value="1"/>
</dbReference>
<evidence type="ECO:0000256" key="3">
    <source>
        <dbReference type="ARBA" id="ARBA00022741"/>
    </source>
</evidence>
<dbReference type="InterPro" id="IPR015947">
    <property type="entry name" value="PUA-like_sf"/>
</dbReference>
<dbReference type="NCBIfam" id="TIGR00763">
    <property type="entry name" value="lon"/>
    <property type="match status" value="1"/>
</dbReference>
<keyword evidence="17" id="KW-1185">Reference proteome</keyword>
<dbReference type="OrthoDB" id="2411602at2759"/>
<dbReference type="InterPro" id="IPR020568">
    <property type="entry name" value="Ribosomal_Su5_D2-typ_SF"/>
</dbReference>
<dbReference type="PANTHER" id="PTHR43718:SF2">
    <property type="entry name" value="LON PROTEASE HOMOLOG, MITOCHONDRIAL"/>
    <property type="match status" value="1"/>
</dbReference>
<dbReference type="PROSITE" id="PS51787">
    <property type="entry name" value="LON_N"/>
    <property type="match status" value="1"/>
</dbReference>
<dbReference type="Pfam" id="PF00004">
    <property type="entry name" value="AAA"/>
    <property type="match status" value="1"/>
</dbReference>
<evidence type="ECO:0000256" key="7">
    <source>
        <dbReference type="ARBA" id="ARBA00022946"/>
    </source>
</evidence>
<dbReference type="GO" id="GO:0004176">
    <property type="term" value="F:ATP-dependent peptidase activity"/>
    <property type="evidence" value="ECO:0007669"/>
    <property type="project" value="UniProtKB-UniRule"/>
</dbReference>
<feature type="active site" evidence="11 12">
    <location>
        <position position="952"/>
    </location>
</feature>
<evidence type="ECO:0000313" key="17">
    <source>
        <dbReference type="Proteomes" id="UP000076738"/>
    </source>
</evidence>
<dbReference type="HAMAP" id="MF_03120">
    <property type="entry name" value="lonm_euk"/>
    <property type="match status" value="1"/>
</dbReference>
<gene>
    <name evidence="11" type="primary">PIM1</name>
    <name evidence="16" type="ORF">CALVIDRAFT_476168</name>
</gene>
<dbReference type="PRINTS" id="PR00830">
    <property type="entry name" value="ENDOLAPTASE"/>
</dbReference>
<feature type="compositionally biased region" description="Basic and acidic residues" evidence="13">
    <location>
        <begin position="49"/>
        <end position="61"/>
    </location>
</feature>
<dbReference type="PROSITE" id="PS51786">
    <property type="entry name" value="LON_PROTEOLYTIC"/>
    <property type="match status" value="1"/>
</dbReference>
<feature type="region of interest" description="Disordered" evidence="13">
    <location>
        <begin position="1"/>
        <end position="127"/>
    </location>
</feature>
<dbReference type="GO" id="GO:0005759">
    <property type="term" value="C:mitochondrial matrix"/>
    <property type="evidence" value="ECO:0007669"/>
    <property type="project" value="UniProtKB-SubCell"/>
</dbReference>
<feature type="active site" evidence="11 12">
    <location>
        <position position="995"/>
    </location>
</feature>
<evidence type="ECO:0000259" key="14">
    <source>
        <dbReference type="PROSITE" id="PS51786"/>
    </source>
</evidence>
<comment type="subcellular location">
    <subcellularLocation>
        <location evidence="1 11">Mitochondrion matrix</location>
    </subcellularLocation>
</comment>
<dbReference type="Gene3D" id="1.10.8.60">
    <property type="match status" value="1"/>
</dbReference>
<dbReference type="Gene3D" id="2.30.130.40">
    <property type="entry name" value="LON domain-like"/>
    <property type="match status" value="1"/>
</dbReference>
<dbReference type="InterPro" id="IPR027065">
    <property type="entry name" value="Lon_Prtase"/>
</dbReference>
<protein>
    <recommendedName>
        <fullName evidence="11">Lon protease homolog, mitochondrial</fullName>
        <ecNumber evidence="11">3.4.21.53</ecNumber>
    </recommendedName>
</protein>
<sequence length="1080" mass="117207">MHLSTCAPLLARETSPRLFPRRVSLARAHGNGAAKLEDGQAGEVEPGEGEEHIQGRDHEPLSGEGDEDQHHVQLAAGDEGGGADGAAPPSSASSSSGDDADGSSPDSSPPPESASPPPEQPQQPTSALAKNTVPEIYPMVLALPITRRPLFPGFYKAVVVRNPAVVAAIKEMLKRGQSYLGAFLLKDEDADSDVITDINSVHKVGVFAQITSVFPATGGDGKGGENDKEESLTAVLYPHRRIRMTELITPGQGGAPAAKVQLVEDAEGEKEPEPIDASSVVSSASPAPLTLIHAHRTPGPLQTSFLKEYPISIVKVENMHAQPYNKSNQTIRAVMAEIVSVFKDIAALNPLFRDQITNFTISQTASNIFDEPDKLADFAAAVSTGEVGELQDVLESLVIEDRLQKALLVLKKELINAQLQSKISRDVESKIQKRQREYFLMEQLKGIKKELGMESDGKDKLIEKFKERAEMLKMPEVVRKVFDEELNKLQHLEPAASEANVTRNYLDWLTQIPWGVHSIENYSIAHATKVLEEDHYGLQDVKSRILEFLAVGKLRGTVEGKIICFVGPPGVGKTSIGKSIARALNRQFFRFSVGGLTDVAEIKGHRRTYVGALPSKIIQALKRVGTENPLVLIDEVDKIGRGHNGDPASALLEMLDPEQNTAFLDHYMDVPVDLSRVLFVCTANVLDTIPAPLLDRMEVLEVSGYVADEKSVIADKYLAPQAREASGLKDVDVTLEPAAIDNLIKYYCRESGVRNLKKHIDKIYRKAALKIVQDLGEDALPEAEATAAEVKDEASTSVEEQQPDPTASVPQHEHHKTTVTTQERKPLKVPDTVHIRIGTDNLKDYVGPPIYHKDRMYVKAPPAGVSTGLGYLGNGSGSVMPIEATSMPGKGGLQLTGKLGEVIRESAQIGLSWVKSHAYGLGLTKDESEQWLNDRDVHLHMPEGGIGKEGPSAGTAILSAFVSLFTNTKINPDIAMTGEISLVGQVLPVGGLKEKILAAHRAGIKTILAPAANRADIEENVPKSVKTGIRFVYVEDVRQVLQEVFKGEPVTERWKETLTYEEPATSEDEPAAEQAAAVQN</sequence>
<evidence type="ECO:0000256" key="9">
    <source>
        <dbReference type="ARBA" id="ARBA00023128"/>
    </source>
</evidence>
<organism evidence="16 17">
    <name type="scientific">Calocera viscosa (strain TUFC12733)</name>
    <dbReference type="NCBI Taxonomy" id="1330018"/>
    <lineage>
        <taxon>Eukaryota</taxon>
        <taxon>Fungi</taxon>
        <taxon>Dikarya</taxon>
        <taxon>Basidiomycota</taxon>
        <taxon>Agaricomycotina</taxon>
        <taxon>Dacrymycetes</taxon>
        <taxon>Dacrymycetales</taxon>
        <taxon>Dacrymycetaceae</taxon>
        <taxon>Calocera</taxon>
    </lineage>
</organism>
<dbReference type="SUPFAM" id="SSF88697">
    <property type="entry name" value="PUA domain-like"/>
    <property type="match status" value="1"/>
</dbReference>
<evidence type="ECO:0000259" key="15">
    <source>
        <dbReference type="PROSITE" id="PS51787"/>
    </source>
</evidence>
<dbReference type="GO" id="GO:0070407">
    <property type="term" value="P:oxidation-dependent protein catabolic process"/>
    <property type="evidence" value="ECO:0007669"/>
    <property type="project" value="UniProtKB-UniRule"/>
</dbReference>
<dbReference type="GO" id="GO:0034599">
    <property type="term" value="P:cellular response to oxidative stress"/>
    <property type="evidence" value="ECO:0007669"/>
    <property type="project" value="UniProtKB-UniRule"/>
</dbReference>
<dbReference type="STRING" id="1330018.A0A167R4B5"/>
<dbReference type="InterPro" id="IPR003593">
    <property type="entry name" value="AAA+_ATPase"/>
</dbReference>
<accession>A0A167R4B5</accession>
<dbReference type="InterPro" id="IPR027417">
    <property type="entry name" value="P-loop_NTPase"/>
</dbReference>
<dbReference type="GO" id="GO:0043565">
    <property type="term" value="F:sequence-specific DNA binding"/>
    <property type="evidence" value="ECO:0007669"/>
    <property type="project" value="UniProtKB-UniRule"/>
</dbReference>
<dbReference type="Pfam" id="PF05362">
    <property type="entry name" value="Lon_C"/>
    <property type="match status" value="1"/>
</dbReference>
<feature type="compositionally biased region" description="Pro residues" evidence="13">
    <location>
        <begin position="107"/>
        <end position="121"/>
    </location>
</feature>
<dbReference type="InterPro" id="IPR008269">
    <property type="entry name" value="Lon_proteolytic"/>
</dbReference>
<proteinExistence type="inferred from homology"/>
<dbReference type="FunFam" id="1.20.58.1480:FF:000003">
    <property type="entry name" value="Lon protease homolog, mitochondrial"/>
    <property type="match status" value="1"/>
</dbReference>
<evidence type="ECO:0000256" key="1">
    <source>
        <dbReference type="ARBA" id="ARBA00004305"/>
    </source>
</evidence>
<reference evidence="16 17" key="1">
    <citation type="journal article" date="2016" name="Mol. Biol. Evol.">
        <title>Comparative Genomics of Early-Diverging Mushroom-Forming Fungi Provides Insights into the Origins of Lignocellulose Decay Capabilities.</title>
        <authorList>
            <person name="Nagy L.G."/>
            <person name="Riley R."/>
            <person name="Tritt A."/>
            <person name="Adam C."/>
            <person name="Daum C."/>
            <person name="Floudas D."/>
            <person name="Sun H."/>
            <person name="Yadav J.S."/>
            <person name="Pangilinan J."/>
            <person name="Larsson K.H."/>
            <person name="Matsuura K."/>
            <person name="Barry K."/>
            <person name="Labutti K."/>
            <person name="Kuo R."/>
            <person name="Ohm R.A."/>
            <person name="Bhattacharya S.S."/>
            <person name="Shirouzu T."/>
            <person name="Yoshinaga Y."/>
            <person name="Martin F.M."/>
            <person name="Grigoriev I.V."/>
            <person name="Hibbett D.S."/>
        </authorList>
    </citation>
    <scope>NUCLEOTIDE SEQUENCE [LARGE SCALE GENOMIC DNA]</scope>
    <source>
        <strain evidence="16 17">TUFC12733</strain>
    </source>
</reference>
<feature type="compositionally biased region" description="Polar residues" evidence="13">
    <location>
        <begin position="795"/>
        <end position="809"/>
    </location>
</feature>
<feature type="domain" description="Lon N-terminal" evidence="15">
    <location>
        <begin position="140"/>
        <end position="414"/>
    </location>
</feature>
<evidence type="ECO:0000256" key="13">
    <source>
        <dbReference type="SAM" id="MobiDB-lite"/>
    </source>
</evidence>
<evidence type="ECO:0000256" key="6">
    <source>
        <dbReference type="ARBA" id="ARBA00022840"/>
    </source>
</evidence>
<dbReference type="SMART" id="SM00464">
    <property type="entry name" value="LON"/>
    <property type="match status" value="1"/>
</dbReference>
<dbReference type="Gene3D" id="3.40.50.300">
    <property type="entry name" value="P-loop containing nucleotide triphosphate hydrolases"/>
    <property type="match status" value="1"/>
</dbReference>
<evidence type="ECO:0000256" key="10">
    <source>
        <dbReference type="ARBA" id="ARBA00050665"/>
    </source>
</evidence>
<dbReference type="GO" id="GO:0006515">
    <property type="term" value="P:protein quality control for misfolded or incompletely synthesized proteins"/>
    <property type="evidence" value="ECO:0007669"/>
    <property type="project" value="UniProtKB-UniRule"/>
</dbReference>
<evidence type="ECO:0000256" key="12">
    <source>
        <dbReference type="PROSITE-ProRule" id="PRU01122"/>
    </source>
</evidence>
<keyword evidence="5 11" id="KW-0720">Serine protease</keyword>